<dbReference type="EMBL" id="JADFTS010000003">
    <property type="protein sequence ID" value="KAF9614629.1"/>
    <property type="molecule type" value="Genomic_DNA"/>
</dbReference>
<dbReference type="GO" id="GO:0032549">
    <property type="term" value="F:ribonucleoside binding"/>
    <property type="evidence" value="ECO:0007669"/>
    <property type="project" value="InterPro"/>
</dbReference>
<evidence type="ECO:0000256" key="3">
    <source>
        <dbReference type="ARBA" id="ARBA00022478"/>
    </source>
</evidence>
<evidence type="ECO:0000256" key="5">
    <source>
        <dbReference type="ARBA" id="ARBA00022695"/>
    </source>
</evidence>
<dbReference type="InterPro" id="IPR007641">
    <property type="entry name" value="RNA_pol_Rpb2_7"/>
</dbReference>
<evidence type="ECO:0000313" key="9">
    <source>
        <dbReference type="Proteomes" id="UP000631114"/>
    </source>
</evidence>
<name>A0A835ID08_9MAGN</name>
<protein>
    <recommendedName>
        <fullName evidence="2">DNA-directed RNA polymerase</fullName>
        <ecNumber evidence="2">2.7.7.6</ecNumber>
    </recommendedName>
</protein>
<evidence type="ECO:0000259" key="7">
    <source>
        <dbReference type="Pfam" id="PF04560"/>
    </source>
</evidence>
<evidence type="ECO:0000256" key="1">
    <source>
        <dbReference type="ARBA" id="ARBA00006835"/>
    </source>
</evidence>
<keyword evidence="9" id="KW-1185">Reference proteome</keyword>
<comment type="similarity">
    <text evidence="1">Belongs to the RNA polymerase beta chain family.</text>
</comment>
<dbReference type="AlphaFoldDB" id="A0A835ID08"/>
<reference evidence="8 9" key="1">
    <citation type="submission" date="2020-10" db="EMBL/GenBank/DDBJ databases">
        <title>The Coptis chinensis genome and diversification of protoberbering-type alkaloids.</title>
        <authorList>
            <person name="Wang B."/>
            <person name="Shu S."/>
            <person name="Song C."/>
            <person name="Liu Y."/>
        </authorList>
    </citation>
    <scope>NUCLEOTIDE SEQUENCE [LARGE SCALE GENOMIC DNA]</scope>
    <source>
        <strain evidence="8">HL-2020</strain>
        <tissue evidence="8">Leaf</tissue>
    </source>
</reference>
<proteinExistence type="inferred from homology"/>
<dbReference type="InterPro" id="IPR015712">
    <property type="entry name" value="DNA-dir_RNA_pol_su2"/>
</dbReference>
<dbReference type="Proteomes" id="UP000631114">
    <property type="component" value="Unassembled WGS sequence"/>
</dbReference>
<dbReference type="PANTHER" id="PTHR20856">
    <property type="entry name" value="DNA-DIRECTED RNA POLYMERASE I SUBUNIT 2"/>
    <property type="match status" value="1"/>
</dbReference>
<dbReference type="Pfam" id="PF04560">
    <property type="entry name" value="RNA_pol_Rpb2_7"/>
    <property type="match status" value="1"/>
</dbReference>
<dbReference type="GO" id="GO:0003677">
    <property type="term" value="F:DNA binding"/>
    <property type="evidence" value="ECO:0007669"/>
    <property type="project" value="InterPro"/>
</dbReference>
<keyword evidence="5" id="KW-0548">Nucleotidyltransferase</keyword>
<dbReference type="GO" id="GO:0006351">
    <property type="term" value="P:DNA-templated transcription"/>
    <property type="evidence" value="ECO:0007669"/>
    <property type="project" value="InterPro"/>
</dbReference>
<keyword evidence="4" id="KW-0808">Transferase</keyword>
<accession>A0A835ID08</accession>
<feature type="domain" description="RNA polymerase Rpb2" evidence="7">
    <location>
        <begin position="34"/>
        <end position="129"/>
    </location>
</feature>
<organism evidence="8 9">
    <name type="scientific">Coptis chinensis</name>
    <dbReference type="NCBI Taxonomy" id="261450"/>
    <lineage>
        <taxon>Eukaryota</taxon>
        <taxon>Viridiplantae</taxon>
        <taxon>Streptophyta</taxon>
        <taxon>Embryophyta</taxon>
        <taxon>Tracheophyta</taxon>
        <taxon>Spermatophyta</taxon>
        <taxon>Magnoliopsida</taxon>
        <taxon>Ranunculales</taxon>
        <taxon>Ranunculaceae</taxon>
        <taxon>Coptidoideae</taxon>
        <taxon>Coptis</taxon>
    </lineage>
</organism>
<dbReference type="Gene3D" id="3.90.1800.10">
    <property type="entry name" value="RNA polymerase alpha subunit dimerisation domain"/>
    <property type="match status" value="1"/>
</dbReference>
<dbReference type="SUPFAM" id="SSF64484">
    <property type="entry name" value="beta and beta-prime subunits of DNA dependent RNA-polymerase"/>
    <property type="match status" value="1"/>
</dbReference>
<dbReference type="GO" id="GO:0003899">
    <property type="term" value="F:DNA-directed RNA polymerase activity"/>
    <property type="evidence" value="ECO:0007669"/>
    <property type="project" value="UniProtKB-EC"/>
</dbReference>
<keyword evidence="3" id="KW-0240">DNA-directed RNA polymerase</keyword>
<comment type="caution">
    <text evidence="8">The sequence shown here is derived from an EMBL/GenBank/DDBJ whole genome shotgun (WGS) entry which is preliminary data.</text>
</comment>
<dbReference type="GO" id="GO:0000428">
    <property type="term" value="C:DNA-directed RNA polymerase complex"/>
    <property type="evidence" value="ECO:0007669"/>
    <property type="project" value="UniProtKB-KW"/>
</dbReference>
<evidence type="ECO:0000256" key="2">
    <source>
        <dbReference type="ARBA" id="ARBA00012418"/>
    </source>
</evidence>
<evidence type="ECO:0000256" key="6">
    <source>
        <dbReference type="ARBA" id="ARBA00023163"/>
    </source>
</evidence>
<evidence type="ECO:0000313" key="8">
    <source>
        <dbReference type="EMBL" id="KAF9614629.1"/>
    </source>
</evidence>
<evidence type="ECO:0000256" key="4">
    <source>
        <dbReference type="ARBA" id="ARBA00022679"/>
    </source>
</evidence>
<keyword evidence="6" id="KW-0804">Transcription</keyword>
<dbReference type="OrthoDB" id="10248617at2759"/>
<gene>
    <name evidence="8" type="ORF">IFM89_019606</name>
</gene>
<sequence length="134" mass="15266">MGRYEVWNMGAMEILLLSLRRKIRWLHRDGLKGNAKFGEMERDCLLAPGAAANLHERLFTLSDFSHMHICGKCLHISNVIQRSVACGGKIRRPFCRFCDSAEHVVKVNVPYEVKLLCQELFIMGISVKFGTEPC</sequence>
<dbReference type="EC" id="2.7.7.6" evidence="2"/>